<feature type="compositionally biased region" description="Polar residues" evidence="1">
    <location>
        <begin position="32"/>
        <end position="42"/>
    </location>
</feature>
<dbReference type="EMBL" id="JARH01000446">
    <property type="protein sequence ID" value="EXF80429.1"/>
    <property type="molecule type" value="Genomic_DNA"/>
</dbReference>
<feature type="compositionally biased region" description="Basic and acidic residues" evidence="1">
    <location>
        <begin position="162"/>
        <end position="172"/>
    </location>
</feature>
<comment type="caution">
    <text evidence="2">The sequence shown here is derived from an EMBL/GenBank/DDBJ whole genome shotgun (WGS) entry which is preliminary data.</text>
</comment>
<gene>
    <name evidence="2" type="ORF">CFIO01_10265</name>
</gene>
<dbReference type="OrthoDB" id="4851327at2759"/>
<name>A0A010RR21_9PEZI</name>
<evidence type="ECO:0000313" key="2">
    <source>
        <dbReference type="EMBL" id="EXF80429.1"/>
    </source>
</evidence>
<dbReference type="HOGENOM" id="CLU_1315298_0_0_1"/>
<reference evidence="2 3" key="1">
    <citation type="submission" date="2014-02" db="EMBL/GenBank/DDBJ databases">
        <title>The genome sequence of Colletotrichum fioriniae PJ7.</title>
        <authorList>
            <person name="Baroncelli R."/>
            <person name="Thon M.R."/>
        </authorList>
    </citation>
    <scope>NUCLEOTIDE SEQUENCE [LARGE SCALE GENOMIC DNA]</scope>
    <source>
        <strain evidence="2 3">PJ7</strain>
    </source>
</reference>
<feature type="compositionally biased region" description="Pro residues" evidence="1">
    <location>
        <begin position="192"/>
        <end position="201"/>
    </location>
</feature>
<sequence>MQRPPAVRPSRPSRHPTEFLTAFLLPPLNDSRAPSPTSSNPGPTFAGRPCRFGPGVSETTPVPCHTRAVIGGVALEQNTTLQYEFANRASKPRPHEGGLSPILSHSCGLPFNTSTLTPPPLESLPLSRWDGRAFPFVQQGFQGVVALGPRPLAIRSRSRSARGRDSDGERTLLRYQPHFGPPPPRDDYSFSPPVPPEPPLPGSERGSGG</sequence>
<organism evidence="2 3">
    <name type="scientific">Colletotrichum fioriniae PJ7</name>
    <dbReference type="NCBI Taxonomy" id="1445577"/>
    <lineage>
        <taxon>Eukaryota</taxon>
        <taxon>Fungi</taxon>
        <taxon>Dikarya</taxon>
        <taxon>Ascomycota</taxon>
        <taxon>Pezizomycotina</taxon>
        <taxon>Sordariomycetes</taxon>
        <taxon>Hypocreomycetidae</taxon>
        <taxon>Glomerellales</taxon>
        <taxon>Glomerellaceae</taxon>
        <taxon>Colletotrichum</taxon>
        <taxon>Colletotrichum acutatum species complex</taxon>
    </lineage>
</organism>
<proteinExistence type="predicted"/>
<evidence type="ECO:0000256" key="1">
    <source>
        <dbReference type="SAM" id="MobiDB-lite"/>
    </source>
</evidence>
<accession>A0A010RR21</accession>
<dbReference type="KEGG" id="cfj:CFIO01_10265"/>
<evidence type="ECO:0000313" key="3">
    <source>
        <dbReference type="Proteomes" id="UP000020467"/>
    </source>
</evidence>
<keyword evidence="3" id="KW-1185">Reference proteome</keyword>
<protein>
    <submittedName>
        <fullName evidence="2">Uncharacterized protein</fullName>
    </submittedName>
</protein>
<dbReference type="Proteomes" id="UP000020467">
    <property type="component" value="Unassembled WGS sequence"/>
</dbReference>
<dbReference type="AlphaFoldDB" id="A0A010RR21"/>
<feature type="region of interest" description="Disordered" evidence="1">
    <location>
        <begin position="155"/>
        <end position="209"/>
    </location>
</feature>
<feature type="region of interest" description="Disordered" evidence="1">
    <location>
        <begin position="24"/>
        <end position="51"/>
    </location>
</feature>